<name>A0A0D3RKC1_SALTM</name>
<dbReference type="InterPro" id="IPR008964">
    <property type="entry name" value="Invasin/intimin_cell_adhesion"/>
</dbReference>
<organism evidence="2">
    <name type="scientific">Salmonella typhimurium</name>
    <dbReference type="NCBI Taxonomy" id="90371"/>
    <lineage>
        <taxon>Bacteria</taxon>
        <taxon>Pseudomonadati</taxon>
        <taxon>Pseudomonadota</taxon>
        <taxon>Gammaproteobacteria</taxon>
        <taxon>Enterobacterales</taxon>
        <taxon>Enterobacteriaceae</taxon>
        <taxon>Salmonella</taxon>
    </lineage>
</organism>
<evidence type="ECO:0000313" key="2">
    <source>
        <dbReference type="EMBL" id="AJS09838.1"/>
    </source>
</evidence>
<reference evidence="2" key="1">
    <citation type="journal article" date="2015" name="FEMS Microbiol. Lett.">
        <title>Characterisation of a large novel phage-like plasmid in Salmonella enterica serovar Typhimurium.</title>
        <authorList>
            <person name="Octavia S."/>
            <person name="Sara J."/>
            <person name="Lan R."/>
        </authorList>
    </citation>
    <scope>NUCLEOTIDE SEQUENCE</scope>
    <source>
        <strain evidence="2">L946</strain>
        <plasmid evidence="2">pSTM_Phi</plasmid>
    </source>
</reference>
<dbReference type="InterPro" id="IPR003343">
    <property type="entry name" value="Big_2"/>
</dbReference>
<dbReference type="SMART" id="SM00635">
    <property type="entry name" value="BID_2"/>
    <property type="match status" value="1"/>
</dbReference>
<protein>
    <recommendedName>
        <fullName evidence="1">BIG2 domain-containing protein</fullName>
    </recommendedName>
</protein>
<dbReference type="Pfam" id="PF02368">
    <property type="entry name" value="Big_2"/>
    <property type="match status" value="1"/>
</dbReference>
<geneLocation type="plasmid" evidence="2">
    <name>pSTM_Phi</name>
</geneLocation>
<dbReference type="RefSeq" id="WP_079825248.1">
    <property type="nucleotide sequence ID" value="NZ_KP763470.1"/>
</dbReference>
<dbReference type="AlphaFoldDB" id="A0A0D3RKC1"/>
<sequence>MSNTHVKNIKLGACKVSFGGVDLGYTKGGVQVEVATETLKVTVDQHGQTTMSELVQGRNITITAPLAESVLRNMVDLMPGSTMSEEDNSVTITSAQGVNLIDVAKELILTPQDTTDYVLTIPKAATAGNFTMTYQSDDVRVFSVQFTAYPDDDGVLGRMSGPKQAKTVTIYPGSPTCKVGATVQLSVQVLPDDVADKSGVWESEDQQKATVDQTGLVRGVAEGVVNISFTANSGGKKATKSVTVSAAS</sequence>
<dbReference type="Gene3D" id="2.60.40.1080">
    <property type="match status" value="1"/>
</dbReference>
<proteinExistence type="predicted"/>
<accession>A0A0D3RKC1</accession>
<feature type="domain" description="BIG2" evidence="1">
    <location>
        <begin position="164"/>
        <end position="241"/>
    </location>
</feature>
<dbReference type="SUPFAM" id="SSF49373">
    <property type="entry name" value="Invasin/intimin cell-adhesion fragments"/>
    <property type="match status" value="1"/>
</dbReference>
<evidence type="ECO:0000259" key="1">
    <source>
        <dbReference type="SMART" id="SM00635"/>
    </source>
</evidence>
<dbReference type="EMBL" id="KP763470">
    <property type="protein sequence ID" value="AJS09838.1"/>
    <property type="molecule type" value="Genomic_DNA"/>
</dbReference>
<keyword evidence="2" id="KW-0614">Plasmid</keyword>